<evidence type="ECO:0008006" key="4">
    <source>
        <dbReference type="Google" id="ProtNLM"/>
    </source>
</evidence>
<sequence length="170" mass="18489">MFLDPFILFMFIIPLTTAVGTFDGSTTNNNIAKPNCPTACGNITVPYPFDGCTSYIDIGTYKAFTFSTKNKYTVVGCDDVALISGRDDAYFAGGCNGLCREEVDVADGECSGIGCCQTSMPKGLTYYNVKLNTLNEHSDVLSFNACGYGFLVEEGKFKFNTSYCNILIYV</sequence>
<dbReference type="OrthoDB" id="4062651at2759"/>
<dbReference type="Proteomes" id="UP000326396">
    <property type="component" value="Linkage Group LG1"/>
</dbReference>
<comment type="caution">
    <text evidence="2">The sequence shown here is derived from an EMBL/GenBank/DDBJ whole genome shotgun (WGS) entry which is preliminary data.</text>
</comment>
<evidence type="ECO:0000313" key="2">
    <source>
        <dbReference type="EMBL" id="KAD7477977.1"/>
    </source>
</evidence>
<proteinExistence type="predicted"/>
<dbReference type="EMBL" id="SZYD01000001">
    <property type="protein sequence ID" value="KAD7477977.1"/>
    <property type="molecule type" value="Genomic_DNA"/>
</dbReference>
<dbReference type="PANTHER" id="PTHR33491">
    <property type="entry name" value="OSJNBA0016N04.9 PROTEIN"/>
    <property type="match status" value="1"/>
</dbReference>
<keyword evidence="3" id="KW-1185">Reference proteome</keyword>
<protein>
    <recommendedName>
        <fullName evidence="4">Wall-associated receptor kinase galacturonan-binding domain-containing protein</fullName>
    </recommendedName>
</protein>
<reference evidence="2 3" key="1">
    <citation type="submission" date="2019-05" db="EMBL/GenBank/DDBJ databases">
        <title>Mikania micrantha, genome provides insights into the molecular mechanism of rapid growth.</title>
        <authorList>
            <person name="Liu B."/>
        </authorList>
    </citation>
    <scope>NUCLEOTIDE SEQUENCE [LARGE SCALE GENOMIC DNA]</scope>
    <source>
        <strain evidence="2">NLD-2019</strain>
        <tissue evidence="2">Leaf</tissue>
    </source>
</reference>
<dbReference type="AlphaFoldDB" id="A0A5N6Q1I7"/>
<gene>
    <name evidence="2" type="ORF">E3N88_01113</name>
</gene>
<evidence type="ECO:0000256" key="1">
    <source>
        <dbReference type="SAM" id="SignalP"/>
    </source>
</evidence>
<accession>A0A5N6Q1I7</accession>
<keyword evidence="1" id="KW-0732">Signal</keyword>
<organism evidence="2 3">
    <name type="scientific">Mikania micrantha</name>
    <name type="common">bitter vine</name>
    <dbReference type="NCBI Taxonomy" id="192012"/>
    <lineage>
        <taxon>Eukaryota</taxon>
        <taxon>Viridiplantae</taxon>
        <taxon>Streptophyta</taxon>
        <taxon>Embryophyta</taxon>
        <taxon>Tracheophyta</taxon>
        <taxon>Spermatophyta</taxon>
        <taxon>Magnoliopsida</taxon>
        <taxon>eudicotyledons</taxon>
        <taxon>Gunneridae</taxon>
        <taxon>Pentapetalae</taxon>
        <taxon>asterids</taxon>
        <taxon>campanulids</taxon>
        <taxon>Asterales</taxon>
        <taxon>Asteraceae</taxon>
        <taxon>Asteroideae</taxon>
        <taxon>Heliantheae alliance</taxon>
        <taxon>Eupatorieae</taxon>
        <taxon>Mikania</taxon>
    </lineage>
</organism>
<evidence type="ECO:0000313" key="3">
    <source>
        <dbReference type="Proteomes" id="UP000326396"/>
    </source>
</evidence>
<feature type="chain" id="PRO_5024344765" description="Wall-associated receptor kinase galacturonan-binding domain-containing protein" evidence="1">
    <location>
        <begin position="19"/>
        <end position="170"/>
    </location>
</feature>
<name>A0A5N6Q1I7_9ASTR</name>
<feature type="signal peptide" evidence="1">
    <location>
        <begin position="1"/>
        <end position="18"/>
    </location>
</feature>